<dbReference type="InterPro" id="IPR050386">
    <property type="entry name" value="Glycosyl_hydrolase_5"/>
</dbReference>
<dbReference type="GO" id="GO:0009251">
    <property type="term" value="P:glucan catabolic process"/>
    <property type="evidence" value="ECO:0007669"/>
    <property type="project" value="TreeGrafter"/>
</dbReference>
<dbReference type="SUPFAM" id="SSF51445">
    <property type="entry name" value="(Trans)glycosidases"/>
    <property type="match status" value="1"/>
</dbReference>
<dbReference type="GO" id="GO:0009986">
    <property type="term" value="C:cell surface"/>
    <property type="evidence" value="ECO:0007669"/>
    <property type="project" value="TreeGrafter"/>
</dbReference>
<keyword evidence="7" id="KW-1185">Reference proteome</keyword>
<dbReference type="InterPro" id="IPR001547">
    <property type="entry name" value="Glyco_hydro_5"/>
</dbReference>
<dbReference type="AlphaFoldDB" id="A0A0C3Q8L9"/>
<evidence type="ECO:0000256" key="4">
    <source>
        <dbReference type="RuleBase" id="RU361153"/>
    </source>
</evidence>
<evidence type="ECO:0000259" key="5">
    <source>
        <dbReference type="Pfam" id="PF00150"/>
    </source>
</evidence>
<feature type="domain" description="Glycoside hydrolase family 5" evidence="5">
    <location>
        <begin position="92"/>
        <end position="351"/>
    </location>
</feature>
<dbReference type="Pfam" id="PF00150">
    <property type="entry name" value="Cellulase"/>
    <property type="match status" value="1"/>
</dbReference>
<accession>A0A0C3Q8L9</accession>
<evidence type="ECO:0000256" key="2">
    <source>
        <dbReference type="ARBA" id="ARBA00022801"/>
    </source>
</evidence>
<evidence type="ECO:0000256" key="1">
    <source>
        <dbReference type="ARBA" id="ARBA00005641"/>
    </source>
</evidence>
<keyword evidence="2 4" id="KW-0378">Hydrolase</keyword>
<proteinExistence type="inferred from homology"/>
<protein>
    <submittedName>
        <fullName evidence="6">Glycoside hydrolase family 5 protein</fullName>
    </submittedName>
</protein>
<comment type="similarity">
    <text evidence="1 4">Belongs to the glycosyl hydrolase 5 (cellulase A) family.</text>
</comment>
<dbReference type="STRING" id="1051891.A0A0C3Q8L9"/>
<sequence length="487" mass="55677">MTRDRSIPIPSPPTPASTGILRVLGDQIVGEDGKPIILRGAGLGGHLNMENFITGYPGHEHEMRRALKAALGEERYDFFFDKIWQFLEYFFTEADAKFFASLGFNCIRIPFNYRHFEDNMNPGVYLERGFQWLDRIVNICAAEGIYTILDLHSAPGGQNPGWHCDSGINKSLFWEHVEFQNRAIALWEALAARYRGNTWVSYNPLNEPCDEDHTCLLSWYSRVEKAIRGIDPDHILFWDGNTYATDFSHFGAPLPNSVYACHDYSTYGFPDGEPYKGTEEQKAKLVSALGKKIEYQKQHNGPIWNGEWGPVYASPDDTPDWQEVNKDRYHLVKDQLQLYENACISWSIWLYKDIGFQGMVHTSPDSEYMKLVQPFLARKKEFALDSWGCDSKRVASTFQPVEEWMLNAVTLQSPNLANRYPALGSGAKRHISRVLREMLLSEAMTVEYASYFAPLSETELDKVAASFKFENCIQRTGLNEAIRPKLL</sequence>
<evidence type="ECO:0000313" key="6">
    <source>
        <dbReference type="EMBL" id="KIO20696.1"/>
    </source>
</evidence>
<gene>
    <name evidence="6" type="ORF">M407DRAFT_81290</name>
</gene>
<evidence type="ECO:0000313" key="7">
    <source>
        <dbReference type="Proteomes" id="UP000054248"/>
    </source>
</evidence>
<dbReference type="OrthoDB" id="1887033at2759"/>
<dbReference type="FunFam" id="3.20.20.80:FF:000130">
    <property type="entry name" value="Endoglucanase C"/>
    <property type="match status" value="1"/>
</dbReference>
<reference evidence="6 7" key="1">
    <citation type="submission" date="2014-04" db="EMBL/GenBank/DDBJ databases">
        <authorList>
            <consortium name="DOE Joint Genome Institute"/>
            <person name="Kuo A."/>
            <person name="Girlanda M."/>
            <person name="Perotto S."/>
            <person name="Kohler A."/>
            <person name="Nagy L.G."/>
            <person name="Floudas D."/>
            <person name="Copeland A."/>
            <person name="Barry K.W."/>
            <person name="Cichocki N."/>
            <person name="Veneault-Fourrey C."/>
            <person name="LaButti K."/>
            <person name="Lindquist E.A."/>
            <person name="Lipzen A."/>
            <person name="Lundell T."/>
            <person name="Morin E."/>
            <person name="Murat C."/>
            <person name="Sun H."/>
            <person name="Tunlid A."/>
            <person name="Henrissat B."/>
            <person name="Grigoriev I.V."/>
            <person name="Hibbett D.S."/>
            <person name="Martin F."/>
            <person name="Nordberg H.P."/>
            <person name="Cantor M.N."/>
            <person name="Hua S.X."/>
        </authorList>
    </citation>
    <scope>NUCLEOTIDE SEQUENCE [LARGE SCALE GENOMIC DNA]</scope>
    <source>
        <strain evidence="6 7">MUT 4182</strain>
    </source>
</reference>
<dbReference type="PANTHER" id="PTHR31297:SF13">
    <property type="entry name" value="PUTATIVE-RELATED"/>
    <property type="match status" value="1"/>
</dbReference>
<keyword evidence="3 4" id="KW-0326">Glycosidase</keyword>
<dbReference type="Gene3D" id="3.20.20.80">
    <property type="entry name" value="Glycosidases"/>
    <property type="match status" value="1"/>
</dbReference>
<evidence type="ECO:0000256" key="3">
    <source>
        <dbReference type="ARBA" id="ARBA00023295"/>
    </source>
</evidence>
<reference evidence="7" key="2">
    <citation type="submission" date="2015-01" db="EMBL/GenBank/DDBJ databases">
        <title>Evolutionary Origins and Diversification of the Mycorrhizal Mutualists.</title>
        <authorList>
            <consortium name="DOE Joint Genome Institute"/>
            <consortium name="Mycorrhizal Genomics Consortium"/>
            <person name="Kohler A."/>
            <person name="Kuo A."/>
            <person name="Nagy L.G."/>
            <person name="Floudas D."/>
            <person name="Copeland A."/>
            <person name="Barry K.W."/>
            <person name="Cichocki N."/>
            <person name="Veneault-Fourrey C."/>
            <person name="LaButti K."/>
            <person name="Lindquist E.A."/>
            <person name="Lipzen A."/>
            <person name="Lundell T."/>
            <person name="Morin E."/>
            <person name="Murat C."/>
            <person name="Riley R."/>
            <person name="Ohm R."/>
            <person name="Sun H."/>
            <person name="Tunlid A."/>
            <person name="Henrissat B."/>
            <person name="Grigoriev I.V."/>
            <person name="Hibbett D.S."/>
            <person name="Martin F."/>
        </authorList>
    </citation>
    <scope>NUCLEOTIDE SEQUENCE [LARGE SCALE GENOMIC DNA]</scope>
    <source>
        <strain evidence="7">MUT 4182</strain>
    </source>
</reference>
<dbReference type="PANTHER" id="PTHR31297">
    <property type="entry name" value="GLUCAN ENDO-1,6-BETA-GLUCOSIDASE B"/>
    <property type="match status" value="1"/>
</dbReference>
<dbReference type="InterPro" id="IPR017853">
    <property type="entry name" value="GH"/>
</dbReference>
<name>A0A0C3Q8L9_9AGAM</name>
<dbReference type="GO" id="GO:0005576">
    <property type="term" value="C:extracellular region"/>
    <property type="evidence" value="ECO:0007669"/>
    <property type="project" value="TreeGrafter"/>
</dbReference>
<dbReference type="EMBL" id="KN823165">
    <property type="protein sequence ID" value="KIO20696.1"/>
    <property type="molecule type" value="Genomic_DNA"/>
</dbReference>
<dbReference type="Proteomes" id="UP000054248">
    <property type="component" value="Unassembled WGS sequence"/>
</dbReference>
<organism evidence="6 7">
    <name type="scientific">Tulasnella calospora MUT 4182</name>
    <dbReference type="NCBI Taxonomy" id="1051891"/>
    <lineage>
        <taxon>Eukaryota</taxon>
        <taxon>Fungi</taxon>
        <taxon>Dikarya</taxon>
        <taxon>Basidiomycota</taxon>
        <taxon>Agaricomycotina</taxon>
        <taxon>Agaricomycetes</taxon>
        <taxon>Cantharellales</taxon>
        <taxon>Tulasnellaceae</taxon>
        <taxon>Tulasnella</taxon>
    </lineage>
</organism>
<dbReference type="HOGENOM" id="CLU_031875_1_1_1"/>
<dbReference type="GO" id="GO:0008422">
    <property type="term" value="F:beta-glucosidase activity"/>
    <property type="evidence" value="ECO:0007669"/>
    <property type="project" value="TreeGrafter"/>
</dbReference>